<dbReference type="OrthoDB" id="88at2759"/>
<dbReference type="Gene3D" id="3.40.30.10">
    <property type="entry name" value="Glutaredoxin"/>
    <property type="match status" value="1"/>
</dbReference>
<evidence type="ECO:0000256" key="5">
    <source>
        <dbReference type="ARBA" id="ARBA00023274"/>
    </source>
</evidence>
<accession>A0A0J9XIK0</accession>
<dbReference type="InterPro" id="IPR036249">
    <property type="entry name" value="Thioredoxin-like_sf"/>
</dbReference>
<keyword evidence="4" id="KW-0496">Mitochondrion</keyword>
<dbReference type="EMBL" id="CCBN010000016">
    <property type="protein sequence ID" value="CDO56762.1"/>
    <property type="molecule type" value="Genomic_DNA"/>
</dbReference>
<keyword evidence="9" id="KW-1185">Reference proteome</keyword>
<proteinExistence type="inferred from homology"/>
<evidence type="ECO:0000313" key="9">
    <source>
        <dbReference type="Proteomes" id="UP000242525"/>
    </source>
</evidence>
<comment type="similarity">
    <text evidence="2">Belongs to the mitochondrion-specific ribosomal protein mL43 family.</text>
</comment>
<dbReference type="Pfam" id="PF05047">
    <property type="entry name" value="L51_S25_CI-B8"/>
    <property type="match status" value="1"/>
</dbReference>
<name>A0A0J9XIK0_GEOCN</name>
<evidence type="ECO:0000256" key="3">
    <source>
        <dbReference type="ARBA" id="ARBA00022980"/>
    </source>
</evidence>
<dbReference type="STRING" id="1173061.A0A0J9XIK0"/>
<keyword evidence="3 8" id="KW-0689">Ribosomal protein</keyword>
<dbReference type="SUPFAM" id="SSF52833">
    <property type="entry name" value="Thioredoxin-like"/>
    <property type="match status" value="1"/>
</dbReference>
<dbReference type="InterPro" id="IPR007741">
    <property type="entry name" value="Ribosomal_mL43/mS25/NADH_DH"/>
</dbReference>
<dbReference type="AlphaFoldDB" id="A0A0J9XIK0"/>
<dbReference type="GO" id="GO:0032543">
    <property type="term" value="P:mitochondrial translation"/>
    <property type="evidence" value="ECO:0007669"/>
    <property type="project" value="InterPro"/>
</dbReference>
<dbReference type="Proteomes" id="UP000242525">
    <property type="component" value="Unassembled WGS sequence"/>
</dbReference>
<evidence type="ECO:0000259" key="7">
    <source>
        <dbReference type="SMART" id="SM00916"/>
    </source>
</evidence>
<dbReference type="PANTHER" id="PTHR21396">
    <property type="entry name" value="39S RIBOSOMAL PROTEIN L43"/>
    <property type="match status" value="1"/>
</dbReference>
<evidence type="ECO:0000313" key="8">
    <source>
        <dbReference type="EMBL" id="CDO56762.1"/>
    </source>
</evidence>
<comment type="subcellular location">
    <subcellularLocation>
        <location evidence="1">Mitochondrion</location>
    </subcellularLocation>
</comment>
<dbReference type="PANTHER" id="PTHR21396:SF2">
    <property type="entry name" value="LARGE RIBOSOMAL SUBUNIT PROTEIN ML43"/>
    <property type="match status" value="1"/>
</dbReference>
<keyword evidence="5" id="KW-0687">Ribonucleoprotein</keyword>
<evidence type="ECO:0000256" key="2">
    <source>
        <dbReference type="ARBA" id="ARBA00006073"/>
    </source>
</evidence>
<feature type="domain" description="Ribosomal protein/NADH dehydrogenase" evidence="7">
    <location>
        <begin position="33"/>
        <end position="105"/>
    </location>
</feature>
<dbReference type="InterPro" id="IPR039927">
    <property type="entry name" value="Ribosomal_mL43"/>
</dbReference>
<gene>
    <name evidence="8" type="ORF">BN980_GECA16s02672g</name>
</gene>
<organism evidence="8 9">
    <name type="scientific">Geotrichum candidum</name>
    <name type="common">Oospora lactis</name>
    <name type="synonym">Dipodascus geotrichum</name>
    <dbReference type="NCBI Taxonomy" id="1173061"/>
    <lineage>
        <taxon>Eukaryota</taxon>
        <taxon>Fungi</taxon>
        <taxon>Dikarya</taxon>
        <taxon>Ascomycota</taxon>
        <taxon>Saccharomycotina</taxon>
        <taxon>Dipodascomycetes</taxon>
        <taxon>Dipodascales</taxon>
        <taxon>Dipodascaceae</taxon>
        <taxon>Geotrichum</taxon>
    </lineage>
</organism>
<evidence type="ECO:0000256" key="4">
    <source>
        <dbReference type="ARBA" id="ARBA00023128"/>
    </source>
</evidence>
<comment type="caution">
    <text evidence="8">The sequence shown here is derived from an EMBL/GenBank/DDBJ whole genome shotgun (WGS) entry which is preliminary data.</text>
</comment>
<evidence type="ECO:0000256" key="1">
    <source>
        <dbReference type="ARBA" id="ARBA00004173"/>
    </source>
</evidence>
<dbReference type="GO" id="GO:0003735">
    <property type="term" value="F:structural constituent of ribosome"/>
    <property type="evidence" value="ECO:0007669"/>
    <property type="project" value="InterPro"/>
</dbReference>
<protein>
    <recommendedName>
        <fullName evidence="6">Large ribosomal subunit protein mL43</fullName>
    </recommendedName>
</protein>
<evidence type="ECO:0000256" key="6">
    <source>
        <dbReference type="ARBA" id="ARBA00035188"/>
    </source>
</evidence>
<dbReference type="GO" id="GO:0005762">
    <property type="term" value="C:mitochondrial large ribosomal subunit"/>
    <property type="evidence" value="ECO:0007669"/>
    <property type="project" value="TreeGrafter"/>
</dbReference>
<reference evidence="8" key="1">
    <citation type="submission" date="2014-03" db="EMBL/GenBank/DDBJ databases">
        <authorList>
            <person name="Casaregola S."/>
        </authorList>
    </citation>
    <scope>NUCLEOTIDE SEQUENCE [LARGE SCALE GENOMIC DNA]</scope>
    <source>
        <strain evidence="8">CLIB 918</strain>
    </source>
</reference>
<sequence length="140" mass="15649">MTVKLAQFIKPVVKNGVGSFVLPCKKITLQYCNWGGSSNGMRQLLSTQIKSVAAKYPDVEFVLKKKSGHPTITGEYGVGKTQTVSVRNATPGQIKDQIEFIHDNRGNSPKKYKYPTKSTNESVRGVWSPFHTNPDFRFKI</sequence>
<dbReference type="SMART" id="SM00916">
    <property type="entry name" value="L51_S25_CI-B8"/>
    <property type="match status" value="1"/>
</dbReference>